<accession>A0A2P8HMM3</accession>
<dbReference type="SUPFAM" id="SSF47781">
    <property type="entry name" value="RuvA domain 2-like"/>
    <property type="match status" value="1"/>
</dbReference>
<comment type="caution">
    <text evidence="1">The sequence shown here is derived from an EMBL/GenBank/DDBJ whole genome shotgun (WGS) entry which is preliminary data.</text>
</comment>
<protein>
    <recommendedName>
        <fullName evidence="3">Helix-hairpin-helix protein</fullName>
    </recommendedName>
</protein>
<dbReference type="RefSeq" id="WP_106527923.1">
    <property type="nucleotide sequence ID" value="NZ_PYAW01000002.1"/>
</dbReference>
<sequence>MATIFTAGSRIICCALLLCICLETKARQQEEPLPAIMESNLENETAGTDVVSEDDAQWQRLNALARHKIPLNVADEATLQSLGLLTPLQISSFMSYRRLLGDLLSIYELQAVPGFEPEVIRRILPYVSVGNDLEPHYTLHDYLYKGDHVLLLRYGQPLEKARGYLHTDSTLPYYHGSPGKLFMRYRYSFPRYASWGVVMEKDAGESFFKGAQKQGFDFYSAHVFIKNYRKIKAFALGDYTINFGQGLLNWQSQAYGKGAAVMQIKREGEVLRPYTSAGEFYFYRGGAITLQQEAWQLTAFASYRKLDGSADTLMDEVTATSLISSGYHRTTGEIAKRGIIQQLSAGSNIRYIARRWQLGGNVIYHHFFPVIQKVVVPYNQFDFNGTQLLGASIDYAGSWKNVHLFGEAAVSNNGKPAIVQGLLTSVAPAVDIAIVYRYYDMAYQSLYAKGFGDSYRTANESGFYTAFTAKLNARLRLDAYADIFHFPWLKYRTNAPADGKEFFLQSTYSPNKKTTVLLRYNYRQSSENTLLPENPVKVLMPVSLTHIRIQWSLQVNKQFGAKTRLEYSRSRKVAGVQYGWMIYQDVNYRFKRIPFTVNGRIACFRTGGYDARIYAYESSVLYENSVAQLYGSGWQYFANIKWKVNHRLSCWLRVHQTLYTGVKHIGSGAEAIDGNRKTLFQLQVQHFF</sequence>
<gene>
    <name evidence="1" type="ORF">CLV51_102323</name>
</gene>
<keyword evidence="2" id="KW-1185">Reference proteome</keyword>
<proteinExistence type="predicted"/>
<name>A0A2P8HMM3_CHINA</name>
<organism evidence="1 2">
    <name type="scientific">Chitinophaga niastensis</name>
    <dbReference type="NCBI Taxonomy" id="536980"/>
    <lineage>
        <taxon>Bacteria</taxon>
        <taxon>Pseudomonadati</taxon>
        <taxon>Bacteroidota</taxon>
        <taxon>Chitinophagia</taxon>
        <taxon>Chitinophagales</taxon>
        <taxon>Chitinophagaceae</taxon>
        <taxon>Chitinophaga</taxon>
    </lineage>
</organism>
<evidence type="ECO:0008006" key="3">
    <source>
        <dbReference type="Google" id="ProtNLM"/>
    </source>
</evidence>
<dbReference type="EMBL" id="PYAW01000002">
    <property type="protein sequence ID" value="PSL47475.1"/>
    <property type="molecule type" value="Genomic_DNA"/>
</dbReference>
<dbReference type="Proteomes" id="UP000240971">
    <property type="component" value="Unassembled WGS sequence"/>
</dbReference>
<evidence type="ECO:0000313" key="2">
    <source>
        <dbReference type="Proteomes" id="UP000240971"/>
    </source>
</evidence>
<dbReference type="InterPro" id="IPR010994">
    <property type="entry name" value="RuvA_2-like"/>
</dbReference>
<reference evidence="1 2" key="1">
    <citation type="submission" date="2018-03" db="EMBL/GenBank/DDBJ databases">
        <title>Genomic Encyclopedia of Archaeal and Bacterial Type Strains, Phase II (KMG-II): from individual species to whole genera.</title>
        <authorList>
            <person name="Goeker M."/>
        </authorList>
    </citation>
    <scope>NUCLEOTIDE SEQUENCE [LARGE SCALE GENOMIC DNA]</scope>
    <source>
        <strain evidence="1 2">DSM 24859</strain>
    </source>
</reference>
<dbReference type="OrthoDB" id="9766750at2"/>
<evidence type="ECO:0000313" key="1">
    <source>
        <dbReference type="EMBL" id="PSL47475.1"/>
    </source>
</evidence>
<dbReference type="AlphaFoldDB" id="A0A2P8HMM3"/>